<dbReference type="Proteomes" id="UP000541154">
    <property type="component" value="Unassembled WGS sequence"/>
</dbReference>
<dbReference type="PRINTS" id="PR00111">
    <property type="entry name" value="ABHYDROLASE"/>
</dbReference>
<dbReference type="InterPro" id="IPR029058">
    <property type="entry name" value="AB_hydrolase_fold"/>
</dbReference>
<evidence type="ECO:0000313" key="3">
    <source>
        <dbReference type="Proteomes" id="UP000541154"/>
    </source>
</evidence>
<dbReference type="InterPro" id="IPR050266">
    <property type="entry name" value="AB_hydrolase_sf"/>
</dbReference>
<evidence type="ECO:0000313" key="2">
    <source>
        <dbReference type="EMBL" id="KAF5859274.1"/>
    </source>
</evidence>
<name>A0A8H6E4P2_PETAA</name>
<dbReference type="GO" id="GO:0046464">
    <property type="term" value="P:acylglycerol catabolic process"/>
    <property type="evidence" value="ECO:0007669"/>
    <property type="project" value="TreeGrafter"/>
</dbReference>
<dbReference type="Pfam" id="PF00561">
    <property type="entry name" value="Abhydrolase_1"/>
    <property type="match status" value="1"/>
</dbReference>
<comment type="caution">
    <text evidence="2">The sequence shown here is derived from an EMBL/GenBank/DDBJ whole genome shotgun (WGS) entry which is preliminary data.</text>
</comment>
<dbReference type="GO" id="GO:0016020">
    <property type="term" value="C:membrane"/>
    <property type="evidence" value="ECO:0007669"/>
    <property type="project" value="TreeGrafter"/>
</dbReference>
<dbReference type="GO" id="GO:0047372">
    <property type="term" value="F:monoacylglycerol lipase activity"/>
    <property type="evidence" value="ECO:0007669"/>
    <property type="project" value="TreeGrafter"/>
</dbReference>
<keyword evidence="3" id="KW-1185">Reference proteome</keyword>
<proteinExistence type="predicted"/>
<dbReference type="PANTHER" id="PTHR43798">
    <property type="entry name" value="MONOACYLGLYCEROL LIPASE"/>
    <property type="match status" value="1"/>
</dbReference>
<dbReference type="AlphaFoldDB" id="A0A8H6E4P2"/>
<accession>A0A8H6E4P2</accession>
<sequence length="263" mass="27576">MPFLTVNNHQLHYADTHPNGAPANSQTLIFIHGLGSSQNYYFPILPYLPNHRCITLDTYGSARATYTGHPVSIPSIAADAIAVLDALHIPKAVAIGHSMGGLAVTLLGAQHTDRINAVVAIGPTHPTPTLTSVMTKRAETVLEAGMEPMANTVPYQATGSGCSSLAKAFIRELIIGQDPKGYAALCGAIASAPVIDYSAVKVPFLLLAGEEDRSAPLEGCRVIFEGVASTEKKFEVLEGVGHWHCVEAPGVVGEAVAGFVDGL</sequence>
<dbReference type="EMBL" id="SPNV01000171">
    <property type="protein sequence ID" value="KAF5859274.1"/>
    <property type="molecule type" value="Genomic_DNA"/>
</dbReference>
<dbReference type="PANTHER" id="PTHR43798:SF5">
    <property type="entry name" value="MONOACYLGLYCEROL LIPASE ABHD6"/>
    <property type="match status" value="1"/>
</dbReference>
<dbReference type="Gene3D" id="3.40.50.1820">
    <property type="entry name" value="alpha/beta hydrolase"/>
    <property type="match status" value="1"/>
</dbReference>
<protein>
    <recommendedName>
        <fullName evidence="1">AB hydrolase-1 domain-containing protein</fullName>
    </recommendedName>
</protein>
<dbReference type="InterPro" id="IPR000073">
    <property type="entry name" value="AB_hydrolase_1"/>
</dbReference>
<dbReference type="SUPFAM" id="SSF53474">
    <property type="entry name" value="alpha/beta-Hydrolases"/>
    <property type="match status" value="1"/>
</dbReference>
<reference evidence="2 3" key="1">
    <citation type="submission" date="2019-04" db="EMBL/GenBank/DDBJ databases">
        <title>Aspergillus burnettii sp. nov., novel species from soil in southeast Queensland.</title>
        <authorList>
            <person name="Gilchrist C.L.M."/>
            <person name="Pitt J.I."/>
            <person name="Lange L."/>
            <person name="Lacey H.J."/>
            <person name="Vuong D."/>
            <person name="Midgley D.J."/>
            <person name="Greenfield P."/>
            <person name="Bradbury M."/>
            <person name="Lacey E."/>
            <person name="Busk P.K."/>
            <person name="Pilgaard B."/>
            <person name="Chooi Y.H."/>
            <person name="Piggott A.M."/>
        </authorList>
    </citation>
    <scope>NUCLEOTIDE SEQUENCE [LARGE SCALE GENOMIC DNA]</scope>
    <source>
        <strain evidence="2 3">FRR 5400</strain>
    </source>
</reference>
<feature type="domain" description="AB hydrolase-1" evidence="1">
    <location>
        <begin position="27"/>
        <end position="130"/>
    </location>
</feature>
<evidence type="ECO:0000259" key="1">
    <source>
        <dbReference type="Pfam" id="PF00561"/>
    </source>
</evidence>
<gene>
    <name evidence="2" type="ORF">ETB97_003135</name>
</gene>
<organism evidence="2 3">
    <name type="scientific">Petromyces alliaceus</name>
    <name type="common">Aspergillus alliaceus</name>
    <dbReference type="NCBI Taxonomy" id="209559"/>
    <lineage>
        <taxon>Eukaryota</taxon>
        <taxon>Fungi</taxon>
        <taxon>Dikarya</taxon>
        <taxon>Ascomycota</taxon>
        <taxon>Pezizomycotina</taxon>
        <taxon>Eurotiomycetes</taxon>
        <taxon>Eurotiomycetidae</taxon>
        <taxon>Eurotiales</taxon>
        <taxon>Aspergillaceae</taxon>
        <taxon>Aspergillus</taxon>
        <taxon>Aspergillus subgen. Circumdati</taxon>
    </lineage>
</organism>